<proteinExistence type="predicted"/>
<comment type="cofactor">
    <cofactor evidence="1">
        <name>FAD</name>
        <dbReference type="ChEBI" id="CHEBI:57692"/>
    </cofactor>
</comment>
<dbReference type="InterPro" id="IPR002938">
    <property type="entry name" value="FAD-bd"/>
</dbReference>
<organism evidence="8 9">
    <name type="scientific">Streptomyces fimbriatus</name>
    <dbReference type="NCBI Taxonomy" id="68197"/>
    <lineage>
        <taxon>Bacteria</taxon>
        <taxon>Bacillati</taxon>
        <taxon>Actinomycetota</taxon>
        <taxon>Actinomycetes</taxon>
        <taxon>Kitasatosporales</taxon>
        <taxon>Streptomycetaceae</taxon>
        <taxon>Streptomyces</taxon>
    </lineage>
</organism>
<dbReference type="PRINTS" id="PR00420">
    <property type="entry name" value="RNGMNOXGNASE"/>
</dbReference>
<protein>
    <submittedName>
        <fullName evidence="8">FAD-dependent monooxygenase</fullName>
    </submittedName>
</protein>
<dbReference type="Pfam" id="PF01494">
    <property type="entry name" value="FAD_binding_3"/>
    <property type="match status" value="1"/>
</dbReference>
<dbReference type="GO" id="GO:0004497">
    <property type="term" value="F:monooxygenase activity"/>
    <property type="evidence" value="ECO:0007669"/>
    <property type="project" value="UniProtKB-KW"/>
</dbReference>
<reference evidence="9" key="1">
    <citation type="journal article" date="2019" name="Int. J. Syst. Evol. Microbiol.">
        <title>The Global Catalogue of Microorganisms (GCM) 10K type strain sequencing project: providing services to taxonomists for standard genome sequencing and annotation.</title>
        <authorList>
            <consortium name="The Broad Institute Genomics Platform"/>
            <consortium name="The Broad Institute Genome Sequencing Center for Infectious Disease"/>
            <person name="Wu L."/>
            <person name="Ma J."/>
        </authorList>
    </citation>
    <scope>NUCLEOTIDE SEQUENCE [LARGE SCALE GENOMIC DNA]</scope>
    <source>
        <strain evidence="9">CCM 8479</strain>
    </source>
</reference>
<dbReference type="InterPro" id="IPR050493">
    <property type="entry name" value="FAD-dep_Monooxygenase_BioMet"/>
</dbReference>
<dbReference type="PANTHER" id="PTHR13789">
    <property type="entry name" value="MONOOXYGENASE"/>
    <property type="match status" value="1"/>
</dbReference>
<evidence type="ECO:0000256" key="5">
    <source>
        <dbReference type="ARBA" id="ARBA00023033"/>
    </source>
</evidence>
<keyword evidence="4" id="KW-0560">Oxidoreductase</keyword>
<dbReference type="RefSeq" id="WP_344646010.1">
    <property type="nucleotide sequence ID" value="NZ_BAAASS010000023.1"/>
</dbReference>
<evidence type="ECO:0000313" key="9">
    <source>
        <dbReference type="Proteomes" id="UP001596156"/>
    </source>
</evidence>
<dbReference type="EMBL" id="JBHSKL010000012">
    <property type="protein sequence ID" value="MFC5225530.1"/>
    <property type="molecule type" value="Genomic_DNA"/>
</dbReference>
<dbReference type="InterPro" id="IPR036188">
    <property type="entry name" value="FAD/NAD-bd_sf"/>
</dbReference>
<dbReference type="SUPFAM" id="SSF54373">
    <property type="entry name" value="FAD-linked reductases, C-terminal domain"/>
    <property type="match status" value="1"/>
</dbReference>
<dbReference type="Proteomes" id="UP001596156">
    <property type="component" value="Unassembled WGS sequence"/>
</dbReference>
<evidence type="ECO:0000256" key="3">
    <source>
        <dbReference type="ARBA" id="ARBA00022827"/>
    </source>
</evidence>
<evidence type="ECO:0000256" key="1">
    <source>
        <dbReference type="ARBA" id="ARBA00001974"/>
    </source>
</evidence>
<keyword evidence="6" id="KW-0812">Transmembrane</keyword>
<keyword evidence="5 8" id="KW-0503">Monooxygenase</keyword>
<keyword evidence="3" id="KW-0274">FAD</keyword>
<dbReference type="Gene3D" id="3.50.50.60">
    <property type="entry name" value="FAD/NAD(P)-binding domain"/>
    <property type="match status" value="1"/>
</dbReference>
<feature type="domain" description="FAD-binding" evidence="7">
    <location>
        <begin position="10"/>
        <end position="357"/>
    </location>
</feature>
<evidence type="ECO:0000256" key="4">
    <source>
        <dbReference type="ARBA" id="ARBA00023002"/>
    </source>
</evidence>
<feature type="transmembrane region" description="Helical" evidence="6">
    <location>
        <begin position="6"/>
        <end position="27"/>
    </location>
</feature>
<keyword evidence="9" id="KW-1185">Reference proteome</keyword>
<evidence type="ECO:0000313" key="8">
    <source>
        <dbReference type="EMBL" id="MFC5225530.1"/>
    </source>
</evidence>
<gene>
    <name evidence="8" type="ORF">ACFPN6_13160</name>
</gene>
<accession>A0ABW0D5C4</accession>
<evidence type="ECO:0000256" key="2">
    <source>
        <dbReference type="ARBA" id="ARBA00022630"/>
    </source>
</evidence>
<keyword evidence="6" id="KW-1133">Transmembrane helix</keyword>
<evidence type="ECO:0000259" key="7">
    <source>
        <dbReference type="Pfam" id="PF01494"/>
    </source>
</evidence>
<dbReference type="SUPFAM" id="SSF51905">
    <property type="entry name" value="FAD/NAD(P)-binding domain"/>
    <property type="match status" value="1"/>
</dbReference>
<keyword evidence="2" id="KW-0285">Flavoprotein</keyword>
<comment type="caution">
    <text evidence="8">The sequence shown here is derived from an EMBL/GenBank/DDBJ whole genome shotgun (WGS) entry which is preliminary data.</text>
</comment>
<keyword evidence="6" id="KW-0472">Membrane</keyword>
<name>A0ABW0D5C4_STRFI</name>
<sequence length="404" mass="43716">MPVTTTPLHIAVVGGGIGGLAAALAVARSGHRVTLVERAARFGEIGAGLQLAPNASLALDELGVLPAVRRTAVAPPRLVMMDALTGDQVTALDLRSSAYARRFKHPYLVTHRTDLHAALLAACQAHPAVTLRTGHTVTHAEQDDSGAHLHFAEPHTRLTADAVVAADGLRSRLRRALVGDGEPACSRYVAFRGAIPAERMTGRMSRHAAAQSVMVWAGPRMHLVQYPVRRGELYNQVAVFESDRYTPDSDDWGTAAELEERFAGASQAVRDALPLVSRDRRWPLYDRAPIDDWVHGRIVLLGDAAHPMLQYLAQGACQALEDAVALGRALARCSDPADAFPAYADERRERAARIQTNARRFGEICHLEGMGATLRNMLLSSRDPEEFDDVAWVWTPAAALAPAL</sequence>
<evidence type="ECO:0000256" key="6">
    <source>
        <dbReference type="SAM" id="Phobius"/>
    </source>
</evidence>
<dbReference type="PANTHER" id="PTHR13789:SF318">
    <property type="entry name" value="GERANYLGERANYL DIPHOSPHATE REDUCTASE"/>
    <property type="match status" value="1"/>
</dbReference>